<protein>
    <submittedName>
        <fullName evidence="2">Uncharacterized protein</fullName>
    </submittedName>
</protein>
<sequence>MPKRSSVAKTETPVGDTKKRRGSHKTEVEETEPKVPRSQALLAITEIDNTHVRIELAAGWGFALPQKGEDDPGCLIMWDDENIAATVAAMNTALAGGGAAVPAPPN</sequence>
<proteinExistence type="predicted"/>
<dbReference type="AlphaFoldDB" id="A0A7S3L016"/>
<reference evidence="2" key="1">
    <citation type="submission" date="2021-01" db="EMBL/GenBank/DDBJ databases">
        <authorList>
            <person name="Corre E."/>
            <person name="Pelletier E."/>
            <person name="Niang G."/>
            <person name="Scheremetjew M."/>
            <person name="Finn R."/>
            <person name="Kale V."/>
            <person name="Holt S."/>
            <person name="Cochrane G."/>
            <person name="Meng A."/>
            <person name="Brown T."/>
            <person name="Cohen L."/>
        </authorList>
    </citation>
    <scope>NUCLEOTIDE SEQUENCE</scope>
    <source>
        <strain evidence="2">CCMP127</strain>
    </source>
</reference>
<feature type="compositionally biased region" description="Basic and acidic residues" evidence="1">
    <location>
        <begin position="24"/>
        <end position="35"/>
    </location>
</feature>
<organism evidence="2">
    <name type="scientific">Amphora coffeiformis</name>
    <dbReference type="NCBI Taxonomy" id="265554"/>
    <lineage>
        <taxon>Eukaryota</taxon>
        <taxon>Sar</taxon>
        <taxon>Stramenopiles</taxon>
        <taxon>Ochrophyta</taxon>
        <taxon>Bacillariophyta</taxon>
        <taxon>Bacillariophyceae</taxon>
        <taxon>Bacillariophycidae</taxon>
        <taxon>Thalassiophysales</taxon>
        <taxon>Catenulaceae</taxon>
        <taxon>Amphora</taxon>
    </lineage>
</organism>
<feature type="region of interest" description="Disordered" evidence="1">
    <location>
        <begin position="1"/>
        <end position="36"/>
    </location>
</feature>
<dbReference type="EMBL" id="HBIM01003839">
    <property type="protein sequence ID" value="CAE0405271.1"/>
    <property type="molecule type" value="Transcribed_RNA"/>
</dbReference>
<name>A0A7S3L016_9STRA</name>
<evidence type="ECO:0000256" key="1">
    <source>
        <dbReference type="SAM" id="MobiDB-lite"/>
    </source>
</evidence>
<evidence type="ECO:0000313" key="2">
    <source>
        <dbReference type="EMBL" id="CAE0405271.1"/>
    </source>
</evidence>
<accession>A0A7S3L016</accession>
<gene>
    <name evidence="2" type="ORF">ACOF00016_LOCUS3304</name>
</gene>